<organism evidence="4 5">
    <name type="scientific">Parnassius apollo</name>
    <name type="common">Apollo butterfly</name>
    <name type="synonym">Papilio apollo</name>
    <dbReference type="NCBI Taxonomy" id="110799"/>
    <lineage>
        <taxon>Eukaryota</taxon>
        <taxon>Metazoa</taxon>
        <taxon>Ecdysozoa</taxon>
        <taxon>Arthropoda</taxon>
        <taxon>Hexapoda</taxon>
        <taxon>Insecta</taxon>
        <taxon>Pterygota</taxon>
        <taxon>Neoptera</taxon>
        <taxon>Endopterygota</taxon>
        <taxon>Lepidoptera</taxon>
        <taxon>Glossata</taxon>
        <taxon>Ditrysia</taxon>
        <taxon>Papilionoidea</taxon>
        <taxon>Papilionidae</taxon>
        <taxon>Parnassiinae</taxon>
        <taxon>Parnassini</taxon>
        <taxon>Parnassius</taxon>
        <taxon>Parnassius</taxon>
    </lineage>
</organism>
<evidence type="ECO:0000313" key="5">
    <source>
        <dbReference type="Proteomes" id="UP000691718"/>
    </source>
</evidence>
<comment type="caution">
    <text evidence="4">The sequence shown here is derived from an EMBL/GenBank/DDBJ whole genome shotgun (WGS) entry which is preliminary data.</text>
</comment>
<reference evidence="4" key="1">
    <citation type="submission" date="2021-04" db="EMBL/GenBank/DDBJ databases">
        <authorList>
            <person name="Tunstrom K."/>
        </authorList>
    </citation>
    <scope>NUCLEOTIDE SEQUENCE</scope>
</reference>
<dbReference type="AlphaFoldDB" id="A0A8S3X538"/>
<feature type="domain" description="HTH psq-type" evidence="3">
    <location>
        <begin position="5"/>
        <end position="36"/>
    </location>
</feature>
<feature type="compositionally biased region" description="Basic residues" evidence="1">
    <location>
        <begin position="538"/>
        <end position="555"/>
    </location>
</feature>
<dbReference type="GO" id="GO:0005634">
    <property type="term" value="C:nucleus"/>
    <property type="evidence" value="ECO:0007669"/>
    <property type="project" value="TreeGrafter"/>
</dbReference>
<feature type="compositionally biased region" description="Acidic residues" evidence="1">
    <location>
        <begin position="573"/>
        <end position="588"/>
    </location>
</feature>
<dbReference type="OrthoDB" id="6928601at2759"/>
<dbReference type="CDD" id="cd15517">
    <property type="entry name" value="PHD_TCF19_like"/>
    <property type="match status" value="1"/>
</dbReference>
<dbReference type="PANTHER" id="PTHR19303">
    <property type="entry name" value="TRANSPOSON"/>
    <property type="match status" value="1"/>
</dbReference>
<dbReference type="Pfam" id="PF03184">
    <property type="entry name" value="DDE_1"/>
    <property type="match status" value="1"/>
</dbReference>
<dbReference type="InterPro" id="IPR004875">
    <property type="entry name" value="DDE_SF_endonuclease_dom"/>
</dbReference>
<feature type="domain" description="DDE-1" evidence="2">
    <location>
        <begin position="200"/>
        <end position="336"/>
    </location>
</feature>
<feature type="compositionally biased region" description="Basic and acidic residues" evidence="1">
    <location>
        <begin position="514"/>
        <end position="537"/>
    </location>
</feature>
<proteinExistence type="predicted"/>
<dbReference type="InterPro" id="IPR007889">
    <property type="entry name" value="HTH_Psq"/>
</dbReference>
<sequence>MAAVILAVRDKKMGYLKAAKTYNVPRTTLFRLVQENDSLLEDTLTKKIGRRPVFNKVFEEMLVKYALVMEQKLYGLTRMDMRRIAYQLAVKNNVPHPFHDDRAGRYWLKGFLARHKQTLSIRKPTGTPFARANGFTKSRMDEFYQNLEKVYDEKKFTASRIFNVDETGLSIVQSKYPKVIGRRVKKQIGAMLSTERGTLITVMTCMSPAGIFVPPMMIFPRKNNSDLLKKGSPEGSIIRVHPSGCIQTHLFTQWFEHFIDYVKPSESSPVLLLFDGHFSHTKNIELIDKARQNHVTLISLPPHCTHKIQPMDKAFMGPLKSYYYSEEILMWLRENNRPLTAYDISELFGKAYLKCQTGEIAANGFGVGGIYPLNTNIFTESDYLAAAQESADGIAENEQEARSPIAASPQVINEAGNHSPTLLQGFDDSHVDVSSDSRQQSNEIVSETDPPSVNLPDIAMREEQEKENLPGPSRSNPIVTPFQISPVPTSKYRSSNRGRKPGKSEIISSSPYKKQLEEAINKKKTEKKPFENEYKNRNKEKKTKRNLKGKGKGKGKSSISTKRKIFPEKDTESDSDDTFASDESEEDIPSYANVGQPTGNDCICFFCNGKFTEDQRGEQWVQCFTCEGWVHSECAGYDSGCYVCDYCKD</sequence>
<protein>
    <submittedName>
        <fullName evidence="4">(apollo) hypothetical protein</fullName>
    </submittedName>
</protein>
<evidence type="ECO:0000259" key="2">
    <source>
        <dbReference type="Pfam" id="PF03184"/>
    </source>
</evidence>
<feature type="compositionally biased region" description="Polar residues" evidence="1">
    <location>
        <begin position="473"/>
        <end position="493"/>
    </location>
</feature>
<feature type="compositionally biased region" description="Basic and acidic residues" evidence="1">
    <location>
        <begin position="459"/>
        <end position="468"/>
    </location>
</feature>
<feature type="compositionally biased region" description="Polar residues" evidence="1">
    <location>
        <begin position="438"/>
        <end position="451"/>
    </location>
</feature>
<dbReference type="GO" id="GO:0003677">
    <property type="term" value="F:DNA binding"/>
    <property type="evidence" value="ECO:0007669"/>
    <property type="project" value="InterPro"/>
</dbReference>
<dbReference type="EMBL" id="CAJQZP010000963">
    <property type="protein sequence ID" value="CAG5003160.1"/>
    <property type="molecule type" value="Genomic_DNA"/>
</dbReference>
<dbReference type="Pfam" id="PF05225">
    <property type="entry name" value="HTH_psq"/>
    <property type="match status" value="1"/>
</dbReference>
<dbReference type="Proteomes" id="UP000691718">
    <property type="component" value="Unassembled WGS sequence"/>
</dbReference>
<accession>A0A8S3X538</accession>
<dbReference type="PANTHER" id="PTHR19303:SF74">
    <property type="entry name" value="POGO TRANSPOSABLE ELEMENT WITH KRAB DOMAIN"/>
    <property type="match status" value="1"/>
</dbReference>
<name>A0A8S3X538_PARAO</name>
<feature type="region of interest" description="Disordered" evidence="1">
    <location>
        <begin position="416"/>
        <end position="593"/>
    </location>
</feature>
<dbReference type="InterPro" id="IPR050863">
    <property type="entry name" value="CenT-Element_Derived"/>
</dbReference>
<evidence type="ECO:0000256" key="1">
    <source>
        <dbReference type="SAM" id="MobiDB-lite"/>
    </source>
</evidence>
<keyword evidence="5" id="KW-1185">Reference proteome</keyword>
<evidence type="ECO:0000259" key="3">
    <source>
        <dbReference type="Pfam" id="PF05225"/>
    </source>
</evidence>
<evidence type="ECO:0000313" key="4">
    <source>
        <dbReference type="EMBL" id="CAG5003160.1"/>
    </source>
</evidence>
<gene>
    <name evidence="4" type="ORF">PAPOLLO_LOCUS14182</name>
</gene>